<keyword evidence="1" id="KW-1133">Transmembrane helix</keyword>
<dbReference type="OrthoDB" id="1739345at2"/>
<dbReference type="InterPro" id="IPR021338">
    <property type="entry name" value="DUF2953"/>
</dbReference>
<sequence>MGVFIVFKVLGIILICIFLLILIVLVLPCKYNFSVAINDKDAYFHGEVYLICHLLKLNILLKSPENRIEISILGKKYPLKFDRKSHNNHVSQIKIKDVYDFLDFDFLSSGLSYIKQIVHILKPKYVGVKGTYGFYDPAETGFLCAFISMIPQIMMEDCIHICLNPNFQDEIIDIKIDICGKLTTLSIVVRTIKFVMKKEVRQVLISNFKVNNYVNGEE</sequence>
<keyword evidence="3" id="KW-1185">Reference proteome</keyword>
<name>A0A386H126_9CLOT</name>
<accession>A0A386H126</accession>
<dbReference type="KEGG" id="cfer:D4Z93_01900"/>
<reference evidence="2 3" key="1">
    <citation type="journal article" date="2019" name="Int. J. Syst. Evol. Microbiol.">
        <title>Clostridium fermenticellae sp. nov., isolated from the mud in a fermentation cellar for the production of the Chinese liquor, baijiu.</title>
        <authorList>
            <person name="Xu P.X."/>
            <person name="Chai L.J."/>
            <person name="Qiu T."/>
            <person name="Zhang X.J."/>
            <person name="Lu Z.M."/>
            <person name="Xiao C."/>
            <person name="Wang S.T."/>
            <person name="Shen C.H."/>
            <person name="Shi J.S."/>
            <person name="Xu Z.H."/>
        </authorList>
    </citation>
    <scope>NUCLEOTIDE SEQUENCE [LARGE SCALE GENOMIC DNA]</scope>
    <source>
        <strain evidence="2 3">JN500901</strain>
    </source>
</reference>
<feature type="transmembrane region" description="Helical" evidence="1">
    <location>
        <begin position="6"/>
        <end position="27"/>
    </location>
</feature>
<keyword evidence="1" id="KW-0472">Membrane</keyword>
<organism evidence="2 3">
    <name type="scientific">Clostridium fermenticellae</name>
    <dbReference type="NCBI Taxonomy" id="2068654"/>
    <lineage>
        <taxon>Bacteria</taxon>
        <taxon>Bacillati</taxon>
        <taxon>Bacillota</taxon>
        <taxon>Clostridia</taxon>
        <taxon>Eubacteriales</taxon>
        <taxon>Clostridiaceae</taxon>
        <taxon>Clostridium</taxon>
    </lineage>
</organism>
<protein>
    <submittedName>
        <fullName evidence="2">DUF2953 domain-containing protein</fullName>
    </submittedName>
</protein>
<proteinExistence type="predicted"/>
<keyword evidence="1" id="KW-0812">Transmembrane</keyword>
<dbReference type="AlphaFoldDB" id="A0A386H126"/>
<dbReference type="Proteomes" id="UP000266301">
    <property type="component" value="Chromosome"/>
</dbReference>
<evidence type="ECO:0000313" key="3">
    <source>
        <dbReference type="Proteomes" id="UP000266301"/>
    </source>
</evidence>
<evidence type="ECO:0000256" key="1">
    <source>
        <dbReference type="SAM" id="Phobius"/>
    </source>
</evidence>
<dbReference type="RefSeq" id="WP_119970069.1">
    <property type="nucleotide sequence ID" value="NZ_CP032416.1"/>
</dbReference>
<evidence type="ECO:0000313" key="2">
    <source>
        <dbReference type="EMBL" id="AYD39360.1"/>
    </source>
</evidence>
<gene>
    <name evidence="2" type="ORF">D4Z93_01900</name>
</gene>
<dbReference type="EMBL" id="CP032416">
    <property type="protein sequence ID" value="AYD39360.1"/>
    <property type="molecule type" value="Genomic_DNA"/>
</dbReference>
<dbReference type="Pfam" id="PF11167">
    <property type="entry name" value="DUF2953"/>
    <property type="match status" value="1"/>
</dbReference>